<dbReference type="OrthoDB" id="2959849at2759"/>
<evidence type="ECO:0000313" key="2">
    <source>
        <dbReference type="Proteomes" id="UP000789396"/>
    </source>
</evidence>
<reference evidence="1" key="1">
    <citation type="submission" date="2021-06" db="EMBL/GenBank/DDBJ databases">
        <authorList>
            <person name="Kallberg Y."/>
            <person name="Tangrot J."/>
            <person name="Rosling A."/>
        </authorList>
    </citation>
    <scope>NUCLEOTIDE SEQUENCE</scope>
    <source>
        <strain evidence="1">IN212</strain>
    </source>
</reference>
<comment type="caution">
    <text evidence="1">The sequence shown here is derived from an EMBL/GenBank/DDBJ whole genome shotgun (WGS) entry which is preliminary data.</text>
</comment>
<dbReference type="EMBL" id="CAJVPZ010000046">
    <property type="protein sequence ID" value="CAG8450754.1"/>
    <property type="molecule type" value="Genomic_DNA"/>
</dbReference>
<gene>
    <name evidence="1" type="ORF">RFULGI_LOCUS217</name>
</gene>
<evidence type="ECO:0000313" key="1">
    <source>
        <dbReference type="EMBL" id="CAG8450754.1"/>
    </source>
</evidence>
<organism evidence="1 2">
    <name type="scientific">Racocetra fulgida</name>
    <dbReference type="NCBI Taxonomy" id="60492"/>
    <lineage>
        <taxon>Eukaryota</taxon>
        <taxon>Fungi</taxon>
        <taxon>Fungi incertae sedis</taxon>
        <taxon>Mucoromycota</taxon>
        <taxon>Glomeromycotina</taxon>
        <taxon>Glomeromycetes</taxon>
        <taxon>Diversisporales</taxon>
        <taxon>Gigasporaceae</taxon>
        <taxon>Racocetra</taxon>
    </lineage>
</organism>
<dbReference type="Proteomes" id="UP000789396">
    <property type="component" value="Unassembled WGS sequence"/>
</dbReference>
<sequence>MNEIKDYVQDHLQQTPRVIWENIGTNYPNITEKQIYYWWLNLSQHLWKKDDNQIQSAIKIIESYTGIEIILTITDDEVTMISFGIIEIINRLGVNAVEIGIDATCMYSYLFLAKSFFKIQNASLY</sequence>
<keyword evidence="2" id="KW-1185">Reference proteome</keyword>
<accession>A0A9N8VCE6</accession>
<name>A0A9N8VCE6_9GLOM</name>
<proteinExistence type="predicted"/>
<dbReference type="AlphaFoldDB" id="A0A9N8VCE6"/>
<protein>
    <submittedName>
        <fullName evidence="1">12527_t:CDS:1</fullName>
    </submittedName>
</protein>